<feature type="region of interest" description="Disordered" evidence="1">
    <location>
        <begin position="179"/>
        <end position="205"/>
    </location>
</feature>
<protein>
    <submittedName>
        <fullName evidence="2">Uncharacterized protein</fullName>
    </submittedName>
</protein>
<evidence type="ECO:0000313" key="2">
    <source>
        <dbReference type="EMBL" id="KAK4830084.1"/>
    </source>
</evidence>
<name>A0AAN7NR92_MYCAM</name>
<organism evidence="2 3">
    <name type="scientific">Mycteria americana</name>
    <name type="common">Wood stork</name>
    <dbReference type="NCBI Taxonomy" id="33587"/>
    <lineage>
        <taxon>Eukaryota</taxon>
        <taxon>Metazoa</taxon>
        <taxon>Chordata</taxon>
        <taxon>Craniata</taxon>
        <taxon>Vertebrata</taxon>
        <taxon>Euteleostomi</taxon>
        <taxon>Archelosauria</taxon>
        <taxon>Archosauria</taxon>
        <taxon>Dinosauria</taxon>
        <taxon>Saurischia</taxon>
        <taxon>Theropoda</taxon>
        <taxon>Coelurosauria</taxon>
        <taxon>Aves</taxon>
        <taxon>Neognathae</taxon>
        <taxon>Neoaves</taxon>
        <taxon>Aequornithes</taxon>
        <taxon>Ciconiiformes</taxon>
        <taxon>Ciconiidae</taxon>
        <taxon>Mycteria</taxon>
    </lineage>
</organism>
<keyword evidence="3" id="KW-1185">Reference proteome</keyword>
<evidence type="ECO:0000313" key="3">
    <source>
        <dbReference type="Proteomes" id="UP001333110"/>
    </source>
</evidence>
<comment type="caution">
    <text evidence="2">The sequence shown here is derived from an EMBL/GenBank/DDBJ whole genome shotgun (WGS) entry which is preliminary data.</text>
</comment>
<proteinExistence type="predicted"/>
<sequence length="359" mass="39781">MRDSSGRPISDGSREWSYGLGTNWTESNIAGNDLQALVNKKIYHESAVSSDSKDQAHTGCTSKGTASKMRDVTIPLYSAPINSAVGCYHSQYTIRKEDMTDNQKSVSLLYELKMPECNCNIMQQLLRQQLLATAQLATKEEEKGIRKKTEREQEGKRYIKFKSMKLGFSKTGLKWGHPKLSTNSEVPTGQQHYMESSHTPSGKSVWAGNQGAKENTCSAGPNSYKKEELVRDVKVRGSLGCSDHDMVEFRVPRVGISSMKSSWRQSSVVYPQGQYIFINNLDDGTECTLNSFADGTKLEGVVDTPVSERKNALNAASFSTDQCKMTSTGMTGEKRKGLQIPSNGSNYNMKIVLEKMGEM</sequence>
<dbReference type="Proteomes" id="UP001333110">
    <property type="component" value="Unassembled WGS sequence"/>
</dbReference>
<dbReference type="EMBL" id="JAUNZN010000001">
    <property type="protein sequence ID" value="KAK4830084.1"/>
    <property type="molecule type" value="Genomic_DNA"/>
</dbReference>
<feature type="compositionally biased region" description="Polar residues" evidence="1">
    <location>
        <begin position="180"/>
        <end position="202"/>
    </location>
</feature>
<reference evidence="2 3" key="1">
    <citation type="journal article" date="2023" name="J. Hered.">
        <title>Chromosome-level genome of the wood stork (Mycteria americana) provides insight into avian chromosome evolution.</title>
        <authorList>
            <person name="Flamio R. Jr."/>
            <person name="Ramstad K.M."/>
        </authorList>
    </citation>
    <scope>NUCLEOTIDE SEQUENCE [LARGE SCALE GENOMIC DNA]</scope>
    <source>
        <strain evidence="2">JAX WOST 10</strain>
    </source>
</reference>
<dbReference type="AlphaFoldDB" id="A0AAN7NR92"/>
<accession>A0AAN7NR92</accession>
<evidence type="ECO:0000256" key="1">
    <source>
        <dbReference type="SAM" id="MobiDB-lite"/>
    </source>
</evidence>
<gene>
    <name evidence="2" type="ORF">QYF61_008422</name>
</gene>